<name>A0A0E0KS77_ORYPU</name>
<dbReference type="HOGENOM" id="CLU_1380080_0_0_1"/>
<feature type="region of interest" description="Disordered" evidence="1">
    <location>
        <begin position="164"/>
        <end position="187"/>
    </location>
</feature>
<evidence type="ECO:0000256" key="1">
    <source>
        <dbReference type="SAM" id="MobiDB-lite"/>
    </source>
</evidence>
<dbReference type="AlphaFoldDB" id="A0A0E0KS77"/>
<keyword evidence="3" id="KW-1185">Reference proteome</keyword>
<accession>A0A0E0KS77</accession>
<proteinExistence type="predicted"/>
<dbReference type="EnsemblPlants" id="OPUNC04G14850.1">
    <property type="protein sequence ID" value="OPUNC04G14850.1"/>
    <property type="gene ID" value="OPUNC04G14850"/>
</dbReference>
<sequence>MKVQGSDTKAVYLSAFPTPLLQVYHLFVVVSGGGEDRFVAPSLSSPLAMASQPQLSKGVLDLLADEIPRLPPRLVSIRRLLRRIGLVVVACYSGSRNPMPVGSDPAFPPRPPLDGDRRSAWCTCVVSQINWWAGTFAGIPFRPNLVACIPAWPNMWRNSPFPAQLVQPRSRRSPPLSTPLTRAPGAPATPLLLTTVML</sequence>
<reference evidence="2" key="1">
    <citation type="submission" date="2015-04" db="UniProtKB">
        <authorList>
            <consortium name="EnsemblPlants"/>
        </authorList>
    </citation>
    <scope>IDENTIFICATION</scope>
</reference>
<protein>
    <submittedName>
        <fullName evidence="2">Uncharacterized protein</fullName>
    </submittedName>
</protein>
<dbReference type="Gramene" id="OPUNC04G14850.1">
    <property type="protein sequence ID" value="OPUNC04G14850.1"/>
    <property type="gene ID" value="OPUNC04G14850"/>
</dbReference>
<dbReference type="Proteomes" id="UP000026962">
    <property type="component" value="Chromosome 4"/>
</dbReference>
<evidence type="ECO:0000313" key="2">
    <source>
        <dbReference type="EnsemblPlants" id="OPUNC04G14850.1"/>
    </source>
</evidence>
<organism evidence="2">
    <name type="scientific">Oryza punctata</name>
    <name type="common">Red rice</name>
    <dbReference type="NCBI Taxonomy" id="4537"/>
    <lineage>
        <taxon>Eukaryota</taxon>
        <taxon>Viridiplantae</taxon>
        <taxon>Streptophyta</taxon>
        <taxon>Embryophyta</taxon>
        <taxon>Tracheophyta</taxon>
        <taxon>Spermatophyta</taxon>
        <taxon>Magnoliopsida</taxon>
        <taxon>Liliopsida</taxon>
        <taxon>Poales</taxon>
        <taxon>Poaceae</taxon>
        <taxon>BOP clade</taxon>
        <taxon>Oryzoideae</taxon>
        <taxon>Oryzeae</taxon>
        <taxon>Oryzinae</taxon>
        <taxon>Oryza</taxon>
    </lineage>
</organism>
<evidence type="ECO:0000313" key="3">
    <source>
        <dbReference type="Proteomes" id="UP000026962"/>
    </source>
</evidence>
<reference evidence="2" key="2">
    <citation type="submission" date="2018-05" db="EMBL/GenBank/DDBJ databases">
        <title>OpunRS2 (Oryza punctata Reference Sequence Version 2).</title>
        <authorList>
            <person name="Zhang J."/>
            <person name="Kudrna D."/>
            <person name="Lee S."/>
            <person name="Talag J."/>
            <person name="Welchert J."/>
            <person name="Wing R.A."/>
        </authorList>
    </citation>
    <scope>NUCLEOTIDE SEQUENCE [LARGE SCALE GENOMIC DNA]</scope>
</reference>
<feature type="compositionally biased region" description="Low complexity" evidence="1">
    <location>
        <begin position="173"/>
        <end position="182"/>
    </location>
</feature>